<name>A0ABP2EL31_AJEDR</name>
<accession>A0ABP2EL31</accession>
<dbReference type="Proteomes" id="UP000002039">
    <property type="component" value="Unassembled WGS sequence"/>
</dbReference>
<sequence>MKTKTGKRMKKDEEEEEEQEEEEEPRQDSSCIQVSKSINTTKEDILTKPPTQRSVLSFFIFYLLPPTADYYGLGMNPHQLLRSREVGAGQHQQTSHYHIHQSGSAAEFGISIRDTIRLIERLATSPRFSGPTASNLQEKAFRFLPASPVQY</sequence>
<dbReference type="EMBL" id="EQ999973">
    <property type="protein sequence ID" value="EEQ83925.2"/>
    <property type="molecule type" value="Genomic_DNA"/>
</dbReference>
<dbReference type="RefSeq" id="XP_045272011.1">
    <property type="nucleotide sequence ID" value="XM_045416236.1"/>
</dbReference>
<proteinExistence type="predicted"/>
<evidence type="ECO:0000313" key="3">
    <source>
        <dbReference type="Proteomes" id="UP000002039"/>
    </source>
</evidence>
<evidence type="ECO:0000256" key="1">
    <source>
        <dbReference type="SAM" id="MobiDB-lite"/>
    </source>
</evidence>
<feature type="region of interest" description="Disordered" evidence="1">
    <location>
        <begin position="1"/>
        <end position="34"/>
    </location>
</feature>
<reference evidence="3" key="1">
    <citation type="journal article" date="2015" name="PLoS Genet.">
        <title>The dynamic genome and transcriptome of the human fungal pathogen Blastomyces and close relative Emmonsia.</title>
        <authorList>
            <person name="Munoz J.F."/>
            <person name="Gauthier G.M."/>
            <person name="Desjardins C.A."/>
            <person name="Gallo J.E."/>
            <person name="Holder J."/>
            <person name="Sullivan T.D."/>
            <person name="Marty A.J."/>
            <person name="Carmen J.C."/>
            <person name="Chen Z."/>
            <person name="Ding L."/>
            <person name="Gujja S."/>
            <person name="Magrini V."/>
            <person name="Misas E."/>
            <person name="Mitreva M."/>
            <person name="Priest M."/>
            <person name="Saif S."/>
            <person name="Whiston E.A."/>
            <person name="Young S."/>
            <person name="Zeng Q."/>
            <person name="Goldman W.E."/>
            <person name="Mardis E.R."/>
            <person name="Taylor J.W."/>
            <person name="McEwen J.G."/>
            <person name="Clay O.K."/>
            <person name="Klein B.S."/>
            <person name="Cuomo C.A."/>
        </authorList>
    </citation>
    <scope>NUCLEOTIDE SEQUENCE [LARGE SCALE GENOMIC DNA]</scope>
    <source>
        <strain evidence="3">ER-3 / ATCC MYA-2586</strain>
    </source>
</reference>
<keyword evidence="3" id="KW-1185">Reference proteome</keyword>
<organism evidence="2 3">
    <name type="scientific">Ajellomyces dermatitidis (strain ER-3 / ATCC MYA-2586)</name>
    <name type="common">Blastomyces dermatitidis</name>
    <dbReference type="NCBI Taxonomy" id="559297"/>
    <lineage>
        <taxon>Eukaryota</taxon>
        <taxon>Fungi</taxon>
        <taxon>Dikarya</taxon>
        <taxon>Ascomycota</taxon>
        <taxon>Pezizomycotina</taxon>
        <taxon>Eurotiomycetes</taxon>
        <taxon>Eurotiomycetidae</taxon>
        <taxon>Onygenales</taxon>
        <taxon>Ajellomycetaceae</taxon>
        <taxon>Blastomyces</taxon>
    </lineage>
</organism>
<gene>
    <name evidence="2" type="ORF">BDCG_00730</name>
</gene>
<protein>
    <submittedName>
        <fullName evidence="2">Uncharacterized protein</fullName>
    </submittedName>
</protein>
<feature type="compositionally biased region" description="Acidic residues" evidence="1">
    <location>
        <begin position="13"/>
        <end position="25"/>
    </location>
</feature>
<evidence type="ECO:0000313" key="2">
    <source>
        <dbReference type="EMBL" id="EEQ83925.2"/>
    </source>
</evidence>
<dbReference type="GeneID" id="69023444"/>